<feature type="region of interest" description="Disordered" evidence="1">
    <location>
        <begin position="304"/>
        <end position="355"/>
    </location>
</feature>
<name>A0A0G2GF87_PHACM</name>
<dbReference type="Gene3D" id="3.90.20.10">
    <property type="match status" value="1"/>
</dbReference>
<keyword evidence="3" id="KW-1185">Reference proteome</keyword>
<organism evidence="2 3">
    <name type="scientific">Phaeomoniella chlamydospora</name>
    <name type="common">Phaeoacremonium chlamydosporum</name>
    <dbReference type="NCBI Taxonomy" id="158046"/>
    <lineage>
        <taxon>Eukaryota</taxon>
        <taxon>Fungi</taxon>
        <taxon>Dikarya</taxon>
        <taxon>Ascomycota</taxon>
        <taxon>Pezizomycotina</taxon>
        <taxon>Eurotiomycetes</taxon>
        <taxon>Chaetothyriomycetidae</taxon>
        <taxon>Phaeomoniellales</taxon>
        <taxon>Phaeomoniellaceae</taxon>
        <taxon>Phaeomoniella</taxon>
    </lineage>
</organism>
<reference evidence="2 3" key="1">
    <citation type="submission" date="2015-05" db="EMBL/GenBank/DDBJ databases">
        <title>Distinctive expansion of gene families associated with plant cell wall degradation and secondary metabolism in the genomes of grapevine trunk pathogens.</title>
        <authorList>
            <person name="Lawrence D.P."/>
            <person name="Travadon R."/>
            <person name="Rolshausen P.E."/>
            <person name="Baumgartner K."/>
        </authorList>
    </citation>
    <scope>NUCLEOTIDE SEQUENCE [LARGE SCALE GENOMIC DNA]</scope>
    <source>
        <strain evidence="2">UCRPC4</strain>
    </source>
</reference>
<dbReference type="EMBL" id="LCWF01000077">
    <property type="protein sequence ID" value="KKY22293.1"/>
    <property type="molecule type" value="Genomic_DNA"/>
</dbReference>
<evidence type="ECO:0000256" key="1">
    <source>
        <dbReference type="SAM" id="MobiDB-lite"/>
    </source>
</evidence>
<protein>
    <submittedName>
        <fullName evidence="2">Uncharacterized protein</fullName>
    </submittedName>
</protein>
<gene>
    <name evidence="2" type="ORF">UCRPC4_g03316</name>
</gene>
<dbReference type="Proteomes" id="UP000053317">
    <property type="component" value="Unassembled WGS sequence"/>
</dbReference>
<evidence type="ECO:0000313" key="2">
    <source>
        <dbReference type="EMBL" id="KKY22293.1"/>
    </source>
</evidence>
<dbReference type="AlphaFoldDB" id="A0A0G2GF87"/>
<evidence type="ECO:0000313" key="3">
    <source>
        <dbReference type="Proteomes" id="UP000053317"/>
    </source>
</evidence>
<comment type="caution">
    <text evidence="2">The sequence shown here is derived from an EMBL/GenBank/DDBJ whole genome shotgun (WGS) entry which is preliminary data.</text>
</comment>
<feature type="region of interest" description="Disordered" evidence="1">
    <location>
        <begin position="225"/>
        <end position="250"/>
    </location>
</feature>
<accession>A0A0G2GF87</accession>
<proteinExistence type="predicted"/>
<feature type="compositionally biased region" description="Low complexity" evidence="1">
    <location>
        <begin position="340"/>
        <end position="355"/>
    </location>
</feature>
<reference evidence="2 3" key="2">
    <citation type="submission" date="2015-05" db="EMBL/GenBank/DDBJ databases">
        <authorList>
            <person name="Morales-Cruz A."/>
            <person name="Amrine K.C."/>
            <person name="Cantu D."/>
        </authorList>
    </citation>
    <scope>NUCLEOTIDE SEQUENCE [LARGE SCALE GENOMIC DNA]</scope>
    <source>
        <strain evidence="2">UCRPC4</strain>
    </source>
</reference>
<sequence>MTLSDRVATMLEQANALQDKGIRKEFIRQQDYTEKNFADVRNRLSLISNQFSQQEKRIDHRVGQLGERIDHVGARFDHVGDRVDRVEGELYNLSAILRNAQSARLRDRIYPLGRFDTSSSTFVLPPRDFPQTVAAFLKAMKSEKFGKMFRFYGLTSYKNWNDAADEDLELITIPEDHDTVNSNEFEGLEEAIERYPTLAFQDLGRHWGLPVDDIQRKIDEYQNTTRTVTKRARAEEPKTPIGVGQDAEKSKMTTQMLDPNVLFRVPGSHPTSPSDSRSILTYAEWDTSRSPKSKKVVTGRIRDLGAAYPASPSTSKGSRRISGDTAKTKHTSNKGTVPFSSSSSPSSPSSSSPSP</sequence>